<evidence type="ECO:0000256" key="19">
    <source>
        <dbReference type="ARBA" id="ARBA00045012"/>
    </source>
</evidence>
<comment type="function">
    <text evidence="21">Hydrolase that metabolizes extracellular nucleotides, including ATP, GTP, UTP and CTP. Limits mast cells and basophils response during inflammation and during the chronic phases of allergic responses by eliminating extracellular ATP, a signaling molecule activating these cells in an autocrine manner. Metabolizes extracellular ATP in the lumen of the small intestine, and thereby prevents ATP-induced apoptosis of intestinal plasmacytoid dendritic cells. Has a broad specificity and can also hydrolyze UDP-GlcNAc into UMP and GlcNAc-1-phosphate and potentially several other intracellular nucleotide sugars, including UDP-GalNAc, CMP-NeuAc, GDP-Fuc, and UDP-GlcA. Thereby, could modulate glycan biosynthesis and protein glycosylation. Can hydrolyze extracellular dinucleoside polyphosphates, including the vasoactive adenosine polyphosphates as well. In addition, displays an alkaline phosphodiesterase activity in vitro.</text>
</comment>
<evidence type="ECO:0000256" key="15">
    <source>
        <dbReference type="ARBA" id="ARBA00044894"/>
    </source>
</evidence>
<dbReference type="InterPro" id="IPR036024">
    <property type="entry name" value="Somatomedin_B-like_dom_sf"/>
</dbReference>
<gene>
    <name evidence="30" type="ORF">PAL_GLEAN10018712</name>
</gene>
<comment type="catalytic activity">
    <reaction evidence="15">
        <text>ATP + H2O = AMP + diphosphate + H(+)</text>
        <dbReference type="Rhea" id="RHEA:14245"/>
        <dbReference type="ChEBI" id="CHEBI:15377"/>
        <dbReference type="ChEBI" id="CHEBI:15378"/>
        <dbReference type="ChEBI" id="CHEBI:30616"/>
        <dbReference type="ChEBI" id="CHEBI:33019"/>
        <dbReference type="ChEBI" id="CHEBI:456215"/>
        <dbReference type="EC" id="3.6.1.9"/>
    </reaction>
    <physiologicalReaction direction="left-to-right" evidence="15">
        <dbReference type="Rhea" id="RHEA:14246"/>
    </physiologicalReaction>
</comment>
<dbReference type="PANTHER" id="PTHR10151:SF107">
    <property type="entry name" value="ECTONUCLEOTIDE PYROPHOSPHATASE_PHOSPHODIESTERASE FAMILY MEMBER 3"/>
    <property type="match status" value="1"/>
</dbReference>
<evidence type="ECO:0000313" key="31">
    <source>
        <dbReference type="Proteomes" id="UP000010552"/>
    </source>
</evidence>
<dbReference type="SUPFAM" id="SSF54060">
    <property type="entry name" value="His-Me finger endonucleases"/>
    <property type="match status" value="1"/>
</dbReference>
<evidence type="ECO:0000256" key="6">
    <source>
        <dbReference type="ARBA" id="ARBA00022723"/>
    </source>
</evidence>
<dbReference type="FunFam" id="4.10.410.20:FF:000004">
    <property type="entry name" value="ectonucleotide pyrophosphatase/phosphodiesterase family member 3"/>
    <property type="match status" value="1"/>
</dbReference>
<dbReference type="SMART" id="SM00892">
    <property type="entry name" value="Endonuclease_NS"/>
    <property type="match status" value="1"/>
</dbReference>
<organism evidence="30 31">
    <name type="scientific">Pteropus alecto</name>
    <name type="common">Black flying fox</name>
    <dbReference type="NCBI Taxonomy" id="9402"/>
    <lineage>
        <taxon>Eukaryota</taxon>
        <taxon>Metazoa</taxon>
        <taxon>Chordata</taxon>
        <taxon>Craniata</taxon>
        <taxon>Vertebrata</taxon>
        <taxon>Euteleostomi</taxon>
        <taxon>Mammalia</taxon>
        <taxon>Eutheria</taxon>
        <taxon>Laurasiatheria</taxon>
        <taxon>Chiroptera</taxon>
        <taxon>Yinpterochiroptera</taxon>
        <taxon>Pteropodoidea</taxon>
        <taxon>Pteropodidae</taxon>
        <taxon>Pteropodinae</taxon>
        <taxon>Pteropus</taxon>
    </lineage>
</organism>
<dbReference type="Pfam" id="PF01033">
    <property type="entry name" value="Somatomedin_B"/>
    <property type="match status" value="1"/>
</dbReference>
<feature type="non-terminal residue" evidence="30">
    <location>
        <position position="1"/>
    </location>
</feature>
<keyword evidence="6" id="KW-0479">Metal-binding</keyword>
<protein>
    <recommendedName>
        <fullName evidence="11">Ectonucleotide pyrophosphatase/phosphodiesterase family member 3</fullName>
        <ecNumber evidence="4">3.1.4.1</ecNumber>
        <ecNumber evidence="10">3.6.1.9</ecNumber>
    </recommendedName>
    <alternativeName>
        <fullName evidence="20">Alkaline phosphodiesterase I</fullName>
    </alternativeName>
    <alternativeName>
        <fullName evidence="19">Dinucleoside polyphosphatase</fullName>
    </alternativeName>
    <alternativeName>
        <fullName evidence="17">Nucleotide diphosphatase</fullName>
    </alternativeName>
    <alternativeName>
        <fullName evidence="18">Nucleotide pyrophosphatase</fullName>
    </alternativeName>
    <alternativeName>
        <fullName evidence="13">Phosphodiesterase I beta</fullName>
    </alternativeName>
    <alternativeName>
        <fullName evidence="12">Phosphodiesterase I/nucleotide pyrophosphatase 3</fullName>
    </alternativeName>
</protein>
<evidence type="ECO:0000256" key="26">
    <source>
        <dbReference type="ARBA" id="ARBA00048730"/>
    </source>
</evidence>
<dbReference type="InParanoid" id="L5JP75"/>
<keyword evidence="9" id="KW-0325">Glycoprotein</keyword>
<evidence type="ECO:0000256" key="21">
    <source>
        <dbReference type="ARBA" id="ARBA00045363"/>
    </source>
</evidence>
<name>L5JP75_PTEAL</name>
<evidence type="ECO:0000256" key="7">
    <source>
        <dbReference type="ARBA" id="ARBA00022801"/>
    </source>
</evidence>
<dbReference type="Gene3D" id="3.40.720.10">
    <property type="entry name" value="Alkaline Phosphatase, subunit A"/>
    <property type="match status" value="1"/>
</dbReference>
<evidence type="ECO:0000256" key="17">
    <source>
        <dbReference type="ARBA" id="ARBA00045000"/>
    </source>
</evidence>
<dbReference type="FunFam" id="3.40.570.10:FF:000005">
    <property type="entry name" value="ectonucleotide pyrophosphatase/phosphodiesterase family member 3"/>
    <property type="match status" value="1"/>
</dbReference>
<evidence type="ECO:0000256" key="13">
    <source>
        <dbReference type="ARBA" id="ARBA00041699"/>
    </source>
</evidence>
<dbReference type="CDD" id="cd00091">
    <property type="entry name" value="NUC"/>
    <property type="match status" value="1"/>
</dbReference>
<dbReference type="EC" id="3.6.1.9" evidence="10"/>
<comment type="catalytic activity">
    <reaction evidence="16">
        <text>CTP + H2O = CMP + diphosphate + H(+)</text>
        <dbReference type="Rhea" id="RHEA:27762"/>
        <dbReference type="ChEBI" id="CHEBI:15377"/>
        <dbReference type="ChEBI" id="CHEBI:15378"/>
        <dbReference type="ChEBI" id="CHEBI:33019"/>
        <dbReference type="ChEBI" id="CHEBI:37563"/>
        <dbReference type="ChEBI" id="CHEBI:60377"/>
        <dbReference type="EC" id="3.6.1.9"/>
    </reaction>
    <physiologicalReaction direction="left-to-right" evidence="16">
        <dbReference type="Rhea" id="RHEA:27763"/>
    </physiologicalReaction>
</comment>
<evidence type="ECO:0000256" key="3">
    <source>
        <dbReference type="ARBA" id="ARBA00011407"/>
    </source>
</evidence>
<dbReference type="GO" id="GO:0005576">
    <property type="term" value="C:extracellular region"/>
    <property type="evidence" value="ECO:0007669"/>
    <property type="project" value="UniProtKB-SubCell"/>
</dbReference>
<comment type="catalytic activity">
    <reaction evidence="24">
        <text>P(1),P(3)-bis(5'-adenosyl) triphosphate + H2O = AMP + ADP + 2 H(+)</text>
        <dbReference type="Rhea" id="RHEA:13893"/>
        <dbReference type="ChEBI" id="CHEBI:15377"/>
        <dbReference type="ChEBI" id="CHEBI:15378"/>
        <dbReference type="ChEBI" id="CHEBI:58529"/>
        <dbReference type="ChEBI" id="CHEBI:456215"/>
        <dbReference type="ChEBI" id="CHEBI:456216"/>
    </reaction>
    <physiologicalReaction direction="left-to-right" evidence="24">
        <dbReference type="Rhea" id="RHEA:13894"/>
    </physiologicalReaction>
</comment>
<dbReference type="InterPro" id="IPR017850">
    <property type="entry name" value="Alkaline_phosphatase_core_sf"/>
</dbReference>
<proteinExistence type="predicted"/>
<dbReference type="SUPFAM" id="SSF90188">
    <property type="entry name" value="Somatomedin B domain"/>
    <property type="match status" value="1"/>
</dbReference>
<evidence type="ECO:0000256" key="18">
    <source>
        <dbReference type="ARBA" id="ARBA00045010"/>
    </source>
</evidence>
<evidence type="ECO:0000256" key="23">
    <source>
        <dbReference type="ARBA" id="ARBA00047507"/>
    </source>
</evidence>
<evidence type="ECO:0000256" key="25">
    <source>
        <dbReference type="ARBA" id="ARBA00048215"/>
    </source>
</evidence>
<comment type="subcellular location">
    <subcellularLocation>
        <location evidence="2">Secreted</location>
    </subcellularLocation>
</comment>
<dbReference type="GO" id="GO:0009143">
    <property type="term" value="P:nucleoside triphosphate catabolic process"/>
    <property type="evidence" value="ECO:0007669"/>
    <property type="project" value="TreeGrafter"/>
</dbReference>
<evidence type="ECO:0000256" key="27">
    <source>
        <dbReference type="ARBA" id="ARBA00049048"/>
    </source>
</evidence>
<dbReference type="SMART" id="SM00201">
    <property type="entry name" value="SO"/>
    <property type="match status" value="1"/>
</dbReference>
<dbReference type="Pfam" id="PF01663">
    <property type="entry name" value="Phosphodiest"/>
    <property type="match status" value="1"/>
</dbReference>
<evidence type="ECO:0000256" key="5">
    <source>
        <dbReference type="ARBA" id="ARBA00022525"/>
    </source>
</evidence>
<comment type="catalytic activity">
    <reaction evidence="26">
        <text>UDP-N-acetyl-alpha-D-glucosamine + H2O = N-acetyl-alpha-D-glucosamine 1-phosphate + UMP + 2 H(+)</text>
        <dbReference type="Rhea" id="RHEA:29547"/>
        <dbReference type="ChEBI" id="CHEBI:15377"/>
        <dbReference type="ChEBI" id="CHEBI:15378"/>
        <dbReference type="ChEBI" id="CHEBI:57705"/>
        <dbReference type="ChEBI" id="CHEBI:57776"/>
        <dbReference type="ChEBI" id="CHEBI:57865"/>
    </reaction>
    <physiologicalReaction direction="left-to-right" evidence="26">
        <dbReference type="Rhea" id="RHEA:29548"/>
    </physiologicalReaction>
</comment>
<evidence type="ECO:0000256" key="10">
    <source>
        <dbReference type="ARBA" id="ARBA00038862"/>
    </source>
</evidence>
<evidence type="ECO:0000256" key="2">
    <source>
        <dbReference type="ARBA" id="ARBA00004613"/>
    </source>
</evidence>
<comment type="catalytic activity">
    <reaction evidence="22">
        <text>UTP + H2O = UMP + diphosphate + H(+)</text>
        <dbReference type="Rhea" id="RHEA:29395"/>
        <dbReference type="ChEBI" id="CHEBI:15377"/>
        <dbReference type="ChEBI" id="CHEBI:15378"/>
        <dbReference type="ChEBI" id="CHEBI:33019"/>
        <dbReference type="ChEBI" id="CHEBI:46398"/>
        <dbReference type="ChEBI" id="CHEBI:57865"/>
        <dbReference type="EC" id="3.6.1.9"/>
    </reaction>
    <physiologicalReaction direction="left-to-right" evidence="22">
        <dbReference type="Rhea" id="RHEA:29396"/>
    </physiologicalReaction>
</comment>
<dbReference type="STRING" id="9402.L5JP75"/>
<keyword evidence="31" id="KW-1185">Reference proteome</keyword>
<evidence type="ECO:0000256" key="1">
    <source>
        <dbReference type="ARBA" id="ARBA00000983"/>
    </source>
</evidence>
<evidence type="ECO:0000256" key="22">
    <source>
        <dbReference type="ARBA" id="ARBA00047299"/>
    </source>
</evidence>
<evidence type="ECO:0000256" key="11">
    <source>
        <dbReference type="ARBA" id="ARBA00041154"/>
    </source>
</evidence>
<dbReference type="SMART" id="SM00477">
    <property type="entry name" value="NUC"/>
    <property type="match status" value="1"/>
</dbReference>
<evidence type="ECO:0000256" key="12">
    <source>
        <dbReference type="ARBA" id="ARBA00041247"/>
    </source>
</evidence>
<dbReference type="FunCoup" id="L5JP75">
    <property type="interactions" value="134"/>
</dbReference>
<evidence type="ECO:0000256" key="8">
    <source>
        <dbReference type="ARBA" id="ARBA00023157"/>
    </source>
</evidence>
<sequence>VLLVLLVLVTLGLGLQLGLRKLDEQGSCRKRCFDSSYRALDGCRCDMECKDRGNCCWDFEDTCVKSRETSWVKANCSTARKSQCPEGFDLPPVILFSMDGFRAEYLQTWSTLMPNIDKMKTCGIHSKYLRSVYPTKTFPNHYTIVTGLYPESHGIIDNNMYDVNLNKNFSLSSKEKNNPAWWQGQPVWLTAMYQGLKAGTYFWPGSDVAINGSFPTIYVPYKSSVPYEQRISTLLKWLDLPQAERPSFYTLYVEQPDSAGHESGPVSANVVQALQLVDNAFGMLMEGLKQRNLDSCVNIILLADHGMDQTYCDKVEYMTDYFPQINFYMYQGQGPRIRARNIPHDFYSCKYEDAHVGKKRSKSSSSCGGGTHGFDNKFKAMENASEEQVNQMLNLTQDEITATEKLNLPFGRPRVMQENKEHCLLYHREYVSGFGKAIRMPMWSSYTVPKPGDTSPLPPTVPDCLRADVRVAPSESQKCSFYLAHKNITHGFLYPPEFTCFAANNRTSDSQYDALITSNLVPMYEAFKKIWDYFHNVLLVKYAMERNGVNVVSGPVFDYNYDGRFDAPSEITEYVVNNSVPIPTHYFVMLTSCKNKNYTPDACPEWLDVLSFIIPHHPTNMESCPEHKAETVWIEERVKAHVARVRDVELLTGLDFFQEKVQPVSEILQLKTYLPTFETII</sequence>
<comment type="catalytic activity">
    <reaction evidence="14">
        <text>a ribonucleoside 5'-triphosphate + H2O = a ribonucleoside 5'-phosphate + diphosphate + H(+)</text>
        <dbReference type="Rhea" id="RHEA:23996"/>
        <dbReference type="ChEBI" id="CHEBI:15377"/>
        <dbReference type="ChEBI" id="CHEBI:15378"/>
        <dbReference type="ChEBI" id="CHEBI:33019"/>
        <dbReference type="ChEBI" id="CHEBI:58043"/>
        <dbReference type="ChEBI" id="CHEBI:61557"/>
        <dbReference type="EC" id="3.6.1.9"/>
    </reaction>
    <physiologicalReaction direction="left-to-right" evidence="14">
        <dbReference type="Rhea" id="RHEA:23997"/>
    </physiologicalReaction>
</comment>
<dbReference type="PROSITE" id="PS00524">
    <property type="entry name" value="SMB_1"/>
    <property type="match status" value="1"/>
</dbReference>
<dbReference type="InterPro" id="IPR020821">
    <property type="entry name" value="ENPP1-3/EXOG-like_nuc-like"/>
</dbReference>
<comment type="catalytic activity">
    <reaction evidence="1">
        <text>Hydrolytically removes 5'-nucleotides successively from the 3'-hydroxy termini of 3'-hydroxy-terminated oligonucleotides.</text>
        <dbReference type="EC" id="3.1.4.1"/>
    </reaction>
</comment>
<dbReference type="Proteomes" id="UP000010552">
    <property type="component" value="Unassembled WGS sequence"/>
</dbReference>
<evidence type="ECO:0000256" key="28">
    <source>
        <dbReference type="ARBA" id="ARBA00049487"/>
    </source>
</evidence>
<dbReference type="InterPro" id="IPR002591">
    <property type="entry name" value="Phosphodiest/P_Trfase"/>
</dbReference>
<comment type="subunit">
    <text evidence="3">Monomer and homodimer.</text>
</comment>
<keyword evidence="8" id="KW-1015">Disulfide bond</keyword>
<keyword evidence="7" id="KW-0378">Hydrolase</keyword>
<evidence type="ECO:0000256" key="24">
    <source>
        <dbReference type="ARBA" id="ARBA00048023"/>
    </source>
</evidence>
<accession>L5JP75</accession>
<comment type="catalytic activity">
    <reaction evidence="27">
        <text>P(1),P(4)-bis(5'-adenosyl) tetraphosphate + H2O = AMP + ATP + 2 H(+)</text>
        <dbReference type="Rhea" id="RHEA:32039"/>
        <dbReference type="ChEBI" id="CHEBI:15377"/>
        <dbReference type="ChEBI" id="CHEBI:15378"/>
        <dbReference type="ChEBI" id="CHEBI:30616"/>
        <dbReference type="ChEBI" id="CHEBI:58141"/>
        <dbReference type="ChEBI" id="CHEBI:456215"/>
    </reaction>
    <physiologicalReaction direction="left-to-right" evidence="27">
        <dbReference type="Rhea" id="RHEA:32040"/>
    </physiologicalReaction>
</comment>
<dbReference type="Gene3D" id="4.10.410.20">
    <property type="match status" value="1"/>
</dbReference>
<feature type="domain" description="SMB" evidence="29">
    <location>
        <begin position="24"/>
        <end position="70"/>
    </location>
</feature>
<evidence type="ECO:0000256" key="9">
    <source>
        <dbReference type="ARBA" id="ARBA00023180"/>
    </source>
</evidence>
<dbReference type="CDD" id="cd16018">
    <property type="entry name" value="Enpp"/>
    <property type="match status" value="1"/>
</dbReference>
<evidence type="ECO:0000259" key="29">
    <source>
        <dbReference type="PROSITE" id="PS50958"/>
    </source>
</evidence>
<dbReference type="GO" id="GO:0047429">
    <property type="term" value="F:nucleoside triphosphate diphosphatase activity"/>
    <property type="evidence" value="ECO:0007669"/>
    <property type="project" value="UniProtKB-EC"/>
</dbReference>
<dbReference type="GO" id="GO:0046872">
    <property type="term" value="F:metal ion binding"/>
    <property type="evidence" value="ECO:0007669"/>
    <property type="project" value="UniProtKB-KW"/>
</dbReference>
<comment type="catalytic activity">
    <reaction evidence="25">
        <text>GTP + H2O = GMP + diphosphate + H(+)</text>
        <dbReference type="Rhea" id="RHEA:29391"/>
        <dbReference type="ChEBI" id="CHEBI:15377"/>
        <dbReference type="ChEBI" id="CHEBI:15378"/>
        <dbReference type="ChEBI" id="CHEBI:33019"/>
        <dbReference type="ChEBI" id="CHEBI:37565"/>
        <dbReference type="ChEBI" id="CHEBI:58115"/>
        <dbReference type="EC" id="3.6.1.9"/>
    </reaction>
    <physiologicalReaction direction="left-to-right" evidence="25">
        <dbReference type="Rhea" id="RHEA:29392"/>
    </physiologicalReaction>
</comment>
<dbReference type="InterPro" id="IPR044925">
    <property type="entry name" value="His-Me_finger_sf"/>
</dbReference>
<dbReference type="PROSITE" id="PS50958">
    <property type="entry name" value="SMB_2"/>
    <property type="match status" value="1"/>
</dbReference>
<evidence type="ECO:0000313" key="30">
    <source>
        <dbReference type="EMBL" id="ELK00732.1"/>
    </source>
</evidence>
<dbReference type="Gene3D" id="3.30.1360.180">
    <property type="match status" value="1"/>
</dbReference>
<reference evidence="31" key="1">
    <citation type="journal article" date="2013" name="Science">
        <title>Comparative analysis of bat genomes provides insight into the evolution of flight and immunity.</title>
        <authorList>
            <person name="Zhang G."/>
            <person name="Cowled C."/>
            <person name="Shi Z."/>
            <person name="Huang Z."/>
            <person name="Bishop-Lilly K.A."/>
            <person name="Fang X."/>
            <person name="Wynne J.W."/>
            <person name="Xiong Z."/>
            <person name="Baker M.L."/>
            <person name="Zhao W."/>
            <person name="Tachedjian M."/>
            <person name="Zhu Y."/>
            <person name="Zhou P."/>
            <person name="Jiang X."/>
            <person name="Ng J."/>
            <person name="Yang L."/>
            <person name="Wu L."/>
            <person name="Xiao J."/>
            <person name="Feng Y."/>
            <person name="Chen Y."/>
            <person name="Sun X."/>
            <person name="Zhang Y."/>
            <person name="Marsh G.A."/>
            <person name="Crameri G."/>
            <person name="Broder C.C."/>
            <person name="Frey K.G."/>
            <person name="Wang L.F."/>
            <person name="Wang J."/>
        </authorList>
    </citation>
    <scope>NUCLEOTIDE SEQUENCE [LARGE SCALE GENOMIC DNA]</scope>
</reference>
<dbReference type="InterPro" id="IPR044929">
    <property type="entry name" value="DNA/RNA_non-sp_Endonuclease_sf"/>
</dbReference>
<dbReference type="EMBL" id="KB031156">
    <property type="protein sequence ID" value="ELK00732.1"/>
    <property type="molecule type" value="Genomic_DNA"/>
</dbReference>
<dbReference type="SUPFAM" id="SSF53649">
    <property type="entry name" value="Alkaline phosphatase-like"/>
    <property type="match status" value="1"/>
</dbReference>
<evidence type="ECO:0000256" key="14">
    <source>
        <dbReference type="ARBA" id="ARBA00044879"/>
    </source>
</evidence>
<keyword evidence="5" id="KW-0964">Secreted</keyword>
<dbReference type="GO" id="GO:0004528">
    <property type="term" value="F:phosphodiesterase I activity"/>
    <property type="evidence" value="ECO:0007669"/>
    <property type="project" value="UniProtKB-EC"/>
</dbReference>
<evidence type="ECO:0000256" key="4">
    <source>
        <dbReference type="ARBA" id="ARBA00012029"/>
    </source>
</evidence>
<evidence type="ECO:0000256" key="20">
    <source>
        <dbReference type="ARBA" id="ARBA00045013"/>
    </source>
</evidence>
<dbReference type="InterPro" id="IPR001604">
    <property type="entry name" value="Endo_G_ENPP1-like_dom"/>
</dbReference>
<dbReference type="Gene3D" id="3.40.570.10">
    <property type="entry name" value="Extracellular Endonuclease, subunit A"/>
    <property type="match status" value="1"/>
</dbReference>
<dbReference type="eggNOG" id="KOG2645">
    <property type="taxonomic scope" value="Eukaryota"/>
</dbReference>
<dbReference type="InterPro" id="IPR001212">
    <property type="entry name" value="Somatomedin_B_dom"/>
</dbReference>
<dbReference type="GO" id="GO:0003676">
    <property type="term" value="F:nucleic acid binding"/>
    <property type="evidence" value="ECO:0007669"/>
    <property type="project" value="InterPro"/>
</dbReference>
<evidence type="ECO:0000256" key="16">
    <source>
        <dbReference type="ARBA" id="ARBA00044922"/>
    </source>
</evidence>
<dbReference type="PANTHER" id="PTHR10151">
    <property type="entry name" value="ECTONUCLEOTIDE PYROPHOSPHATASE/PHOSPHODIESTERASE"/>
    <property type="match status" value="1"/>
</dbReference>
<dbReference type="EC" id="3.1.4.1" evidence="4"/>
<comment type="catalytic activity">
    <reaction evidence="28">
        <text>P(1),P(5)-bis(5'-adenosyl) pentaphosphate + H2O = adenosine 5'-tetraphosphate + AMP + 2 H(+)</text>
        <dbReference type="Rhea" id="RHEA:32051"/>
        <dbReference type="ChEBI" id="CHEBI:15377"/>
        <dbReference type="ChEBI" id="CHEBI:15378"/>
        <dbReference type="ChEBI" id="CHEBI:58450"/>
        <dbReference type="ChEBI" id="CHEBI:62041"/>
        <dbReference type="ChEBI" id="CHEBI:456215"/>
    </reaction>
    <physiologicalReaction direction="left-to-right" evidence="28">
        <dbReference type="Rhea" id="RHEA:32052"/>
    </physiologicalReaction>
</comment>
<comment type="catalytic activity">
    <reaction evidence="23">
        <text>P(1),P(4)-bis(5'-guanosyl) tetraphosphate + H2O = GMP + GTP + 2 H(+)</text>
        <dbReference type="Rhea" id="RHEA:22484"/>
        <dbReference type="ChEBI" id="CHEBI:15377"/>
        <dbReference type="ChEBI" id="CHEBI:15378"/>
        <dbReference type="ChEBI" id="CHEBI:37565"/>
        <dbReference type="ChEBI" id="CHEBI:57553"/>
        <dbReference type="ChEBI" id="CHEBI:58115"/>
    </reaction>
</comment>
<dbReference type="AlphaFoldDB" id="L5JP75"/>